<keyword evidence="6 9" id="KW-0255">Endonuclease</keyword>
<keyword evidence="7 9" id="KW-0378">Hydrolase</keyword>
<gene>
    <name evidence="9" type="primary">ybeY</name>
    <name evidence="10" type="ORF">PS9374_02423</name>
</gene>
<reference evidence="11" key="2">
    <citation type="submission" date="2016-04" db="EMBL/GenBank/DDBJ databases">
        <title>Planomonospora sphaerica JCM9374 whole genome shotgun sequence.</title>
        <authorList>
            <person name="Suzuki T."/>
            <person name="Dohra H."/>
            <person name="Kodani S."/>
        </authorList>
    </citation>
    <scope>NUCLEOTIDE SEQUENCE [LARGE SCALE GENOMIC DNA]</scope>
    <source>
        <strain evidence="11">JCM 9374</strain>
    </source>
</reference>
<dbReference type="PANTHER" id="PTHR46986">
    <property type="entry name" value="ENDORIBONUCLEASE YBEY, CHLOROPLASTIC"/>
    <property type="match status" value="1"/>
</dbReference>
<dbReference type="GO" id="GO:0004222">
    <property type="term" value="F:metalloendopeptidase activity"/>
    <property type="evidence" value="ECO:0007669"/>
    <property type="project" value="InterPro"/>
</dbReference>
<sequence length="160" mass="17116">MSIEVNNESGVEVDEGLLVALAGHVLEKMGINPLAELSILVVDEGAMSELHERWMGEPGPTDVLAFPMDELRPGGGAGARQEGDAPADPALLGDVVLCPQVAAKQGAEAGHGTEAELELLCTHGILHLLGYDHAEPEEHKEMFGLQGELLESWREVRPQR</sequence>
<accession>A0A171CIW8</accession>
<keyword evidence="8 9" id="KW-0862">Zinc</keyword>
<dbReference type="HAMAP" id="MF_00009">
    <property type="entry name" value="Endoribonucl_YbeY"/>
    <property type="match status" value="1"/>
</dbReference>
<dbReference type="InterPro" id="IPR023091">
    <property type="entry name" value="MetalPrtase_cat_dom_sf_prd"/>
</dbReference>
<evidence type="ECO:0000256" key="1">
    <source>
        <dbReference type="ARBA" id="ARBA00010875"/>
    </source>
</evidence>
<dbReference type="PANTHER" id="PTHR46986:SF1">
    <property type="entry name" value="ENDORIBONUCLEASE YBEY, CHLOROPLASTIC"/>
    <property type="match status" value="1"/>
</dbReference>
<reference evidence="10 11" key="1">
    <citation type="journal article" date="2016" name="Genome Announc.">
        <title>Draft Genome Sequence of Planomonospora sphaerica JCM9374, a Rare Actinomycete.</title>
        <authorList>
            <person name="Dohra H."/>
            <person name="Suzuki T."/>
            <person name="Inoue Y."/>
            <person name="Kodani S."/>
        </authorList>
    </citation>
    <scope>NUCLEOTIDE SEQUENCE [LARGE SCALE GENOMIC DNA]</scope>
    <source>
        <strain evidence="10 11">JCM 9374</strain>
    </source>
</reference>
<dbReference type="NCBIfam" id="TIGR00043">
    <property type="entry name" value="rRNA maturation RNase YbeY"/>
    <property type="match status" value="1"/>
</dbReference>
<evidence type="ECO:0000256" key="9">
    <source>
        <dbReference type="HAMAP-Rule" id="MF_00009"/>
    </source>
</evidence>
<dbReference type="Pfam" id="PF02130">
    <property type="entry name" value="YbeY"/>
    <property type="match status" value="1"/>
</dbReference>
<dbReference type="GO" id="GO:0005737">
    <property type="term" value="C:cytoplasm"/>
    <property type="evidence" value="ECO:0007669"/>
    <property type="project" value="UniProtKB-SubCell"/>
</dbReference>
<feature type="binding site" evidence="9">
    <location>
        <position position="133"/>
    </location>
    <ligand>
        <name>Zn(2+)</name>
        <dbReference type="ChEBI" id="CHEBI:29105"/>
        <note>catalytic</note>
    </ligand>
</feature>
<evidence type="ECO:0000256" key="5">
    <source>
        <dbReference type="ARBA" id="ARBA00022723"/>
    </source>
</evidence>
<dbReference type="InterPro" id="IPR002036">
    <property type="entry name" value="YbeY"/>
</dbReference>
<dbReference type="EC" id="3.1.-.-" evidence="9"/>
<keyword evidence="11" id="KW-1185">Reference proteome</keyword>
<dbReference type="GO" id="GO:0004521">
    <property type="term" value="F:RNA endonuclease activity"/>
    <property type="evidence" value="ECO:0007669"/>
    <property type="project" value="UniProtKB-UniRule"/>
</dbReference>
<dbReference type="RefSeq" id="WP_068896879.1">
    <property type="nucleotide sequence ID" value="NZ_BDCX01000005.1"/>
</dbReference>
<feature type="binding site" evidence="9">
    <location>
        <position position="123"/>
    </location>
    <ligand>
        <name>Zn(2+)</name>
        <dbReference type="ChEBI" id="CHEBI:29105"/>
        <note>catalytic</note>
    </ligand>
</feature>
<dbReference type="EMBL" id="BDCX01000005">
    <property type="protein sequence ID" value="GAT66771.1"/>
    <property type="molecule type" value="Genomic_DNA"/>
</dbReference>
<keyword evidence="2 9" id="KW-0690">Ribosome biogenesis</keyword>
<comment type="similarity">
    <text evidence="1 9">Belongs to the endoribonuclease YbeY family.</text>
</comment>
<protein>
    <recommendedName>
        <fullName evidence="9">Endoribonuclease YbeY</fullName>
        <ecNumber evidence="9">3.1.-.-</ecNumber>
    </recommendedName>
</protein>
<keyword evidence="4 9" id="KW-0540">Nuclease</keyword>
<dbReference type="Gene3D" id="3.40.390.30">
    <property type="entry name" value="Metalloproteases ('zincins'), catalytic domain"/>
    <property type="match status" value="1"/>
</dbReference>
<evidence type="ECO:0000256" key="2">
    <source>
        <dbReference type="ARBA" id="ARBA00022517"/>
    </source>
</evidence>
<dbReference type="STRING" id="161355.PS9374_02423"/>
<dbReference type="GO" id="GO:0006364">
    <property type="term" value="P:rRNA processing"/>
    <property type="evidence" value="ECO:0007669"/>
    <property type="project" value="UniProtKB-UniRule"/>
</dbReference>
<name>A0A171CIW8_9ACTN</name>
<dbReference type="InterPro" id="IPR020549">
    <property type="entry name" value="YbeY_CS"/>
</dbReference>
<comment type="function">
    <text evidence="9">Single strand-specific metallo-endoribonuclease involved in late-stage 70S ribosome quality control and in maturation of the 3' terminus of the 16S rRNA.</text>
</comment>
<comment type="cofactor">
    <cofactor evidence="9">
        <name>Zn(2+)</name>
        <dbReference type="ChEBI" id="CHEBI:29105"/>
    </cofactor>
    <text evidence="9">Binds 1 zinc ion.</text>
</comment>
<comment type="subcellular location">
    <subcellularLocation>
        <location evidence="9">Cytoplasm</location>
    </subcellularLocation>
</comment>
<evidence type="ECO:0000256" key="6">
    <source>
        <dbReference type="ARBA" id="ARBA00022759"/>
    </source>
</evidence>
<organism evidence="10 11">
    <name type="scientific">Planomonospora sphaerica</name>
    <dbReference type="NCBI Taxonomy" id="161355"/>
    <lineage>
        <taxon>Bacteria</taxon>
        <taxon>Bacillati</taxon>
        <taxon>Actinomycetota</taxon>
        <taxon>Actinomycetes</taxon>
        <taxon>Streptosporangiales</taxon>
        <taxon>Streptosporangiaceae</taxon>
        <taxon>Planomonospora</taxon>
    </lineage>
</organism>
<dbReference type="OrthoDB" id="9807740at2"/>
<dbReference type="AlphaFoldDB" id="A0A171CIW8"/>
<proteinExistence type="inferred from homology"/>
<evidence type="ECO:0000256" key="8">
    <source>
        <dbReference type="ARBA" id="ARBA00022833"/>
    </source>
</evidence>
<evidence type="ECO:0000256" key="7">
    <source>
        <dbReference type="ARBA" id="ARBA00022801"/>
    </source>
</evidence>
<evidence type="ECO:0000256" key="3">
    <source>
        <dbReference type="ARBA" id="ARBA00022552"/>
    </source>
</evidence>
<dbReference type="GO" id="GO:0008270">
    <property type="term" value="F:zinc ion binding"/>
    <property type="evidence" value="ECO:0007669"/>
    <property type="project" value="UniProtKB-UniRule"/>
</dbReference>
<keyword evidence="5 9" id="KW-0479">Metal-binding</keyword>
<keyword evidence="3 9" id="KW-0698">rRNA processing</keyword>
<comment type="caution">
    <text evidence="10">The sequence shown here is derived from an EMBL/GenBank/DDBJ whole genome shotgun (WGS) entry which is preliminary data.</text>
</comment>
<dbReference type="Proteomes" id="UP000077701">
    <property type="component" value="Unassembled WGS sequence"/>
</dbReference>
<feature type="binding site" evidence="9">
    <location>
        <position position="127"/>
    </location>
    <ligand>
        <name>Zn(2+)</name>
        <dbReference type="ChEBI" id="CHEBI:29105"/>
        <note>catalytic</note>
    </ligand>
</feature>
<evidence type="ECO:0000313" key="10">
    <source>
        <dbReference type="EMBL" id="GAT66771.1"/>
    </source>
</evidence>
<keyword evidence="9" id="KW-0963">Cytoplasm</keyword>
<evidence type="ECO:0000313" key="11">
    <source>
        <dbReference type="Proteomes" id="UP000077701"/>
    </source>
</evidence>
<dbReference type="SUPFAM" id="SSF55486">
    <property type="entry name" value="Metalloproteases ('zincins'), catalytic domain"/>
    <property type="match status" value="1"/>
</dbReference>
<dbReference type="PROSITE" id="PS01306">
    <property type="entry name" value="UPF0054"/>
    <property type="match status" value="1"/>
</dbReference>
<evidence type="ECO:0000256" key="4">
    <source>
        <dbReference type="ARBA" id="ARBA00022722"/>
    </source>
</evidence>